<dbReference type="Pfam" id="PF13749">
    <property type="entry name" value="HATPase_c_4"/>
    <property type="match status" value="1"/>
</dbReference>
<gene>
    <name evidence="2" type="ORF">B9N56_07565</name>
</gene>
<dbReference type="InterPro" id="IPR036388">
    <property type="entry name" value="WH-like_DNA-bd_sf"/>
</dbReference>
<dbReference type="Gene3D" id="1.10.10.10">
    <property type="entry name" value="Winged helix-like DNA-binding domain superfamily/Winged helix DNA-binding domain"/>
    <property type="match status" value="1"/>
</dbReference>
<evidence type="ECO:0000313" key="2">
    <source>
        <dbReference type="EMBL" id="OXZ36937.1"/>
    </source>
</evidence>
<dbReference type="AlphaFoldDB" id="A0A233VX09"/>
<evidence type="ECO:0000313" key="3">
    <source>
        <dbReference type="Proteomes" id="UP000215361"/>
    </source>
</evidence>
<comment type="caution">
    <text evidence="2">The sequence shown here is derived from an EMBL/GenBank/DDBJ whole genome shotgun (WGS) entry which is preliminary data.</text>
</comment>
<dbReference type="Gene3D" id="3.30.950.30">
    <property type="entry name" value="Schlafen, AAA domain"/>
    <property type="match status" value="1"/>
</dbReference>
<dbReference type="EMBL" id="NDYI01000022">
    <property type="protein sequence ID" value="OXZ36937.1"/>
    <property type="molecule type" value="Genomic_DNA"/>
</dbReference>
<feature type="domain" description="Schlafen AlbA-2" evidence="1">
    <location>
        <begin position="11"/>
        <end position="133"/>
    </location>
</feature>
<proteinExistence type="predicted"/>
<organism evidence="2 3">
    <name type="scientific">Finegoldia magna</name>
    <name type="common">Peptostreptococcus magnus</name>
    <dbReference type="NCBI Taxonomy" id="1260"/>
    <lineage>
        <taxon>Bacteria</taxon>
        <taxon>Bacillati</taxon>
        <taxon>Bacillota</taxon>
        <taxon>Tissierellia</taxon>
        <taxon>Tissierellales</taxon>
        <taxon>Peptoniphilaceae</taxon>
        <taxon>Finegoldia</taxon>
    </lineage>
</organism>
<dbReference type="RefSeq" id="WP_094202928.1">
    <property type="nucleotide sequence ID" value="NZ_NDYI01000022.1"/>
</dbReference>
<dbReference type="Pfam" id="PF04326">
    <property type="entry name" value="SLFN_AlbA_2"/>
    <property type="match status" value="1"/>
</dbReference>
<dbReference type="InterPro" id="IPR036390">
    <property type="entry name" value="WH_DNA-bd_sf"/>
</dbReference>
<dbReference type="PANTHER" id="PTHR30595">
    <property type="entry name" value="GLPR-RELATED TRANSCRIPTIONAL REPRESSOR"/>
    <property type="match status" value="1"/>
</dbReference>
<reference evidence="3" key="1">
    <citation type="submission" date="2017-04" db="EMBL/GenBank/DDBJ databases">
        <title>Finegoldia magna isolated from orthopedic joint implant-associated infections.</title>
        <authorList>
            <person name="Bjorklund S."/>
            <person name="Bruggemann H."/>
            <person name="Jensen A."/>
            <person name="Hellmark B."/>
            <person name="Soderquist B."/>
        </authorList>
    </citation>
    <scope>NUCLEOTIDE SEQUENCE [LARGE SCALE GENOMIC DNA]</scope>
    <source>
        <strain evidence="3">08T492</strain>
    </source>
</reference>
<dbReference type="PANTHER" id="PTHR30595:SF6">
    <property type="entry name" value="SCHLAFEN ALBA-2 DOMAIN-CONTAINING PROTEIN"/>
    <property type="match status" value="1"/>
</dbReference>
<accession>A0A233VX09</accession>
<protein>
    <submittedName>
        <fullName evidence="2">AAA family ATPase</fullName>
    </submittedName>
</protein>
<dbReference type="InterPro" id="IPR038475">
    <property type="entry name" value="RecG_C_sf"/>
</dbReference>
<evidence type="ECO:0000259" key="1">
    <source>
        <dbReference type="Pfam" id="PF04326"/>
    </source>
</evidence>
<dbReference type="InterPro" id="IPR038461">
    <property type="entry name" value="Schlafen_AlbA_2_dom_sf"/>
</dbReference>
<dbReference type="InterPro" id="IPR007421">
    <property type="entry name" value="Schlafen_AlbA_2_dom"/>
</dbReference>
<dbReference type="Gene3D" id="3.30.565.60">
    <property type="match status" value="1"/>
</dbReference>
<dbReference type="SUPFAM" id="SSF46785">
    <property type="entry name" value="Winged helix' DNA-binding domain"/>
    <property type="match status" value="1"/>
</dbReference>
<sequence length="502" mass="58013">MDLNKLLEIKEGSNIELKKAKNQVPKSFWETYSAFANTDGGIVIFGIDEKSKEVTGVADAYKLRDDLFNILNNPNKVSENIISNKDIKIVELENGLEILIITVPEAPYNLKPIYLNGNPKEAYERLGEGDRKLSSEKYKALIVGAKKETDNELLKNYDMDDLDKDTLEIYRKELYEQTRNGKYKDIDFKDMLIELGAMRKDRQGNNEYLLTTGGLLFFGKYTSITDRFPGFQLDYFEKKSSLDTDWIDRVSTGDMEYPELNVYKFFKIVLEKLNLTIKDTFILEEDSKTRLPYKSDLFTSVREALVNALMHSYYDSDKAIKVTAYPDYYEFINPGKMRVTVEEFIHGGTSDIRNHTMSSIMRRIGISEKAGSGGPRIFDVAAKYKLKLPEVIRDQYSTSLRIWKVDLEKIIEKYPSPQKEILLYLIKCQSISRAEAEEKLSIDNYQFRVAINTLLEEGMIEVMGRGRSTRYVFNTSSSEYSYSMKRLLRLVEDDLIGRNHIN</sequence>
<name>A0A233VX09_FINMA</name>
<dbReference type="Proteomes" id="UP000215361">
    <property type="component" value="Unassembled WGS sequence"/>
</dbReference>